<dbReference type="GO" id="GO:0016491">
    <property type="term" value="F:oxidoreductase activity"/>
    <property type="evidence" value="ECO:0007669"/>
    <property type="project" value="UniProtKB-KW"/>
</dbReference>
<dbReference type="Gene3D" id="3.20.20.100">
    <property type="entry name" value="NADP-dependent oxidoreductase domain"/>
    <property type="match status" value="1"/>
</dbReference>
<dbReference type="CDD" id="cd19094">
    <property type="entry name" value="AKR_Tas-like"/>
    <property type="match status" value="1"/>
</dbReference>
<dbReference type="InterPro" id="IPR023210">
    <property type="entry name" value="NADP_OxRdtase_dom"/>
</dbReference>
<dbReference type="SUPFAM" id="SSF51430">
    <property type="entry name" value="NAD(P)-linked oxidoreductase"/>
    <property type="match status" value="1"/>
</dbReference>
<feature type="domain" description="NADP-dependent oxidoreductase" evidence="5">
    <location>
        <begin position="13"/>
        <end position="333"/>
    </location>
</feature>
<evidence type="ECO:0000256" key="1">
    <source>
        <dbReference type="ARBA" id="ARBA00022857"/>
    </source>
</evidence>
<dbReference type="NCBIfam" id="NF007912">
    <property type="entry name" value="PRK10625.1"/>
    <property type="match status" value="1"/>
</dbReference>
<keyword evidence="2" id="KW-0560">Oxidoreductase</keyword>
<keyword evidence="7" id="KW-1185">Reference proteome</keyword>
<keyword evidence="1" id="KW-0521">NADP</keyword>
<dbReference type="AlphaFoldDB" id="A0A4R1GG36"/>
<dbReference type="PANTHER" id="PTHR43364:SF17">
    <property type="entry name" value="ALDO KETO REDUCTASE"/>
    <property type="match status" value="1"/>
</dbReference>
<dbReference type="Pfam" id="PF00248">
    <property type="entry name" value="Aldo_ket_red"/>
    <property type="match status" value="1"/>
</dbReference>
<dbReference type="RefSeq" id="WP_132290809.1">
    <property type="nucleotide sequence ID" value="NZ_SMFU01000008.1"/>
</dbReference>
<organism evidence="6 7">
    <name type="scientific">Marinobacterium mangrovicola</name>
    <dbReference type="NCBI Taxonomy" id="1476959"/>
    <lineage>
        <taxon>Bacteria</taxon>
        <taxon>Pseudomonadati</taxon>
        <taxon>Pseudomonadota</taxon>
        <taxon>Gammaproteobacteria</taxon>
        <taxon>Oceanospirillales</taxon>
        <taxon>Oceanospirillaceae</taxon>
        <taxon>Marinobacterium</taxon>
    </lineage>
</organism>
<dbReference type="Proteomes" id="UP000294546">
    <property type="component" value="Unassembled WGS sequence"/>
</dbReference>
<evidence type="ECO:0000256" key="2">
    <source>
        <dbReference type="ARBA" id="ARBA00023002"/>
    </source>
</evidence>
<evidence type="ECO:0000256" key="3">
    <source>
        <dbReference type="ARBA" id="ARBA00038157"/>
    </source>
</evidence>
<dbReference type="EMBL" id="SMFU01000008">
    <property type="protein sequence ID" value="TCK06988.1"/>
    <property type="molecule type" value="Genomic_DNA"/>
</dbReference>
<evidence type="ECO:0000313" key="7">
    <source>
        <dbReference type="Proteomes" id="UP000294546"/>
    </source>
</evidence>
<proteinExistence type="inferred from homology"/>
<evidence type="ECO:0000259" key="5">
    <source>
        <dbReference type="Pfam" id="PF00248"/>
    </source>
</evidence>
<evidence type="ECO:0000256" key="4">
    <source>
        <dbReference type="ARBA" id="ARBA00070119"/>
    </source>
</evidence>
<sequence length="342" mass="38095">MGLNTLGGQPVSKLCLGTMTWGEQNTEAEAHSQIDFALERGINFMDTAEMYPVPPVAETAGRSEEYIGSWIEKSGKRDRWIIASKAAGPGRALEYMRGGPKHTRDQLKAAVDASLKRLKTDYLDLYQLHWPDRNTNIFGQLGYRHKEIDETPVDEILRGLQDLVQSGKIRAFGLSNENPWGVMKFLHYAEVEGLPRAETVQNPYSLLNRTYESGLAEISHREDIGLMAYSPLAFGMLSGKYRHGQQPENARLTLFERFARYSGPEAVAATEKYCLLAEQNGLNPAQMALAFVNSRPFLLSTIIGATSLEQLEINIGSLDVELDQDLLKAIEAIHRGFPNPAP</sequence>
<evidence type="ECO:0000313" key="6">
    <source>
        <dbReference type="EMBL" id="TCK06988.1"/>
    </source>
</evidence>
<accession>A0A4R1GG36</accession>
<dbReference type="InterPro" id="IPR036812">
    <property type="entry name" value="NAD(P)_OxRdtase_dom_sf"/>
</dbReference>
<protein>
    <recommendedName>
        <fullName evidence="4">Protein tas</fullName>
    </recommendedName>
</protein>
<dbReference type="InterPro" id="IPR050523">
    <property type="entry name" value="AKR_Detox_Biosynth"/>
</dbReference>
<dbReference type="FunFam" id="3.20.20.100:FF:000005">
    <property type="entry name" value="NADP(H)-dependent aldo-keto reductase"/>
    <property type="match status" value="1"/>
</dbReference>
<dbReference type="PANTHER" id="PTHR43364">
    <property type="entry name" value="NADH-SPECIFIC METHYLGLYOXAL REDUCTASE-RELATED"/>
    <property type="match status" value="1"/>
</dbReference>
<gene>
    <name evidence="6" type="ORF">CLV83_1838</name>
</gene>
<name>A0A4R1GG36_9GAMM</name>
<comment type="caution">
    <text evidence="6">The sequence shown here is derived from an EMBL/GenBank/DDBJ whole genome shotgun (WGS) entry which is preliminary data.</text>
</comment>
<dbReference type="OrthoDB" id="9772407at2"/>
<reference evidence="6 7" key="1">
    <citation type="submission" date="2019-03" db="EMBL/GenBank/DDBJ databases">
        <title>Genomic Encyclopedia of Archaeal and Bacterial Type Strains, Phase II (KMG-II): from individual species to whole genera.</title>
        <authorList>
            <person name="Goeker M."/>
        </authorList>
    </citation>
    <scope>NUCLEOTIDE SEQUENCE [LARGE SCALE GENOMIC DNA]</scope>
    <source>
        <strain evidence="6 7">DSM 27697</strain>
    </source>
</reference>
<comment type="similarity">
    <text evidence="3">Belongs to the aldo/keto reductase family. Aldo/keto reductase 2 subfamily.</text>
</comment>